<dbReference type="PROSITE" id="PS51318">
    <property type="entry name" value="TAT"/>
    <property type="match status" value="1"/>
</dbReference>
<dbReference type="SUPFAM" id="SSF56300">
    <property type="entry name" value="Metallo-dependent phosphatases"/>
    <property type="match status" value="1"/>
</dbReference>
<dbReference type="Proteomes" id="UP000064137">
    <property type="component" value="Chromosome"/>
</dbReference>
<dbReference type="KEGG" id="por:APT59_16815"/>
<dbReference type="InterPro" id="IPR029052">
    <property type="entry name" value="Metallo-depent_PP-like"/>
</dbReference>
<reference evidence="1 2" key="1">
    <citation type="submission" date="2016-01" db="EMBL/GenBank/DDBJ databases">
        <title>Annotation of Pseudomonas oryzihabitans USDA-ARS-USMARC-56511.</title>
        <authorList>
            <person name="Harhay G.P."/>
            <person name="Harhay D.M."/>
            <person name="Smith T.P.L."/>
            <person name="Bono J.L."/>
            <person name="Heaton M.P."/>
            <person name="Clawson M.L."/>
            <person name="Chitko-Mckown C.G."/>
            <person name="Capik S.F."/>
            <person name="DeDonder K.D."/>
            <person name="Apley M.D."/>
            <person name="Lubbers B.V."/>
            <person name="White B.J."/>
            <person name="Larson R.L."/>
        </authorList>
    </citation>
    <scope>NUCLEOTIDE SEQUENCE [LARGE SCALE GENOMIC DNA]</scope>
    <source>
        <strain evidence="1 2">USDA-ARS-USMARC-56511</strain>
    </source>
</reference>
<sequence>MGNWARRQVLGWLAAGATAPLLGGCAQGFSSRPVDADLQLLYVADTLDAREPGWPVVPRVRLGPAGRIGAAPWRTGADAARLAPGLAPLLDASRGDGQRYGGYAALAAQLAHLRARQGATRSLTLENGQCWNGSGLTQLTRGEAGVDGSQLLGSEARVSSDERLLWPKRSAALYRRYGRPVLGATLTEEQRSDLGVAPFTLVERDGVRIALVGVTDPYASDQQAPLADWYARLRPVLAEARDKADLLVVLADVGTGPGLWLAERLKEADLLLCARGQDLWPELIPVMRGSGRPLPVCLPGTRGIGIFEIRCRGGRDGWRLDAVFHPVQAERVLDRTLLENYQRQLAVARAPHAGWLDQRLARAPMDLWRRDLLGGSWDALIAAALGGSEAQPVLLPGLRYDLPLRRGDWITREHLIALCGGHDATVLELPITADGLRTLLEEAADNRFGEPLLLDNSQDLPRLVGAPWSCRYGAPRGQRIPLLQVPLGAAFTCRTFALGPDLGTGEALWQRLEAYLRARPADWGLAPLPVPRLEFVEGHPGWHPLAALRRRQERLA</sequence>
<dbReference type="RefSeq" id="WP_059315904.1">
    <property type="nucleotide sequence ID" value="NZ_CP013987.1"/>
</dbReference>
<dbReference type="EMBL" id="CP013987">
    <property type="protein sequence ID" value="ALZ85785.1"/>
    <property type="molecule type" value="Genomic_DNA"/>
</dbReference>
<dbReference type="Gene3D" id="3.60.21.10">
    <property type="match status" value="1"/>
</dbReference>
<proteinExistence type="predicted"/>
<gene>
    <name evidence="1" type="ORF">APT59_16815</name>
</gene>
<evidence type="ECO:0000313" key="2">
    <source>
        <dbReference type="Proteomes" id="UP000064137"/>
    </source>
</evidence>
<evidence type="ECO:0000313" key="1">
    <source>
        <dbReference type="EMBL" id="ALZ85785.1"/>
    </source>
</evidence>
<dbReference type="PROSITE" id="PS51257">
    <property type="entry name" value="PROKAR_LIPOPROTEIN"/>
    <property type="match status" value="1"/>
</dbReference>
<dbReference type="InterPro" id="IPR006311">
    <property type="entry name" value="TAT_signal"/>
</dbReference>
<name>A0A0U4XW64_9PSED</name>
<dbReference type="OrthoDB" id="6132867at2"/>
<organism evidence="1 2">
    <name type="scientific">Pseudomonas oryzihabitans</name>
    <dbReference type="NCBI Taxonomy" id="47885"/>
    <lineage>
        <taxon>Bacteria</taxon>
        <taxon>Pseudomonadati</taxon>
        <taxon>Pseudomonadota</taxon>
        <taxon>Gammaproteobacteria</taxon>
        <taxon>Pseudomonadales</taxon>
        <taxon>Pseudomonadaceae</taxon>
        <taxon>Pseudomonas</taxon>
    </lineage>
</organism>
<dbReference type="AlphaFoldDB" id="A0A0U4XW64"/>
<accession>A0A0U4XW64</accession>
<protein>
    <submittedName>
        <fullName evidence="1">Lipoprotein UxpA</fullName>
    </submittedName>
</protein>
<keyword evidence="1" id="KW-0449">Lipoprotein</keyword>